<dbReference type="RefSeq" id="WP_308714891.1">
    <property type="nucleotide sequence ID" value="NZ_JAVHUY010000023.1"/>
</dbReference>
<evidence type="ECO:0000259" key="1">
    <source>
        <dbReference type="PROSITE" id="PS50801"/>
    </source>
</evidence>
<accession>A0ABU0ZMK6</accession>
<dbReference type="InterPro" id="IPR002645">
    <property type="entry name" value="STAS_dom"/>
</dbReference>
<dbReference type="CDD" id="cd07043">
    <property type="entry name" value="STAS_anti-anti-sigma_factors"/>
    <property type="match status" value="1"/>
</dbReference>
<evidence type="ECO:0000313" key="3">
    <source>
        <dbReference type="Proteomes" id="UP001230908"/>
    </source>
</evidence>
<comment type="caution">
    <text evidence="2">The sequence shown here is derived from an EMBL/GenBank/DDBJ whole genome shotgun (WGS) entry which is preliminary data.</text>
</comment>
<proteinExistence type="predicted"/>
<organism evidence="2 3">
    <name type="scientific">Phytohabitans maris</name>
    <dbReference type="NCBI Taxonomy" id="3071409"/>
    <lineage>
        <taxon>Bacteria</taxon>
        <taxon>Bacillati</taxon>
        <taxon>Actinomycetota</taxon>
        <taxon>Actinomycetes</taxon>
        <taxon>Micromonosporales</taxon>
        <taxon>Micromonosporaceae</taxon>
    </lineage>
</organism>
<protein>
    <submittedName>
        <fullName evidence="2">STAS domain-containing protein</fullName>
    </submittedName>
</protein>
<name>A0ABU0ZMK6_9ACTN</name>
<sequence>MSTPALAEQPLRPGRVPLVEVVITEPIDAQSAPHVRALLDEALALRPEHLVVDLAGCPSIDASGVAALLETHRQAMRDGGRLSLRAPSVGVHRNLRLARVANVLHIVLPEVTLPAEEWSAAAGSGALVDPRPAR</sequence>
<dbReference type="InterPro" id="IPR058548">
    <property type="entry name" value="MlaB-like_STAS"/>
</dbReference>
<dbReference type="Proteomes" id="UP001230908">
    <property type="component" value="Unassembled WGS sequence"/>
</dbReference>
<evidence type="ECO:0000313" key="2">
    <source>
        <dbReference type="EMBL" id="MDQ7907614.1"/>
    </source>
</evidence>
<reference evidence="2 3" key="1">
    <citation type="submission" date="2023-08" db="EMBL/GenBank/DDBJ databases">
        <title>Phytohabitans sansha sp. nov., isolated from marine sediment.</title>
        <authorList>
            <person name="Zhao Y."/>
            <person name="Yi K."/>
        </authorList>
    </citation>
    <scope>NUCLEOTIDE SEQUENCE [LARGE SCALE GENOMIC DNA]</scope>
    <source>
        <strain evidence="2 3">ZYX-F-186</strain>
    </source>
</reference>
<dbReference type="InterPro" id="IPR036513">
    <property type="entry name" value="STAS_dom_sf"/>
</dbReference>
<dbReference type="EMBL" id="JAVHUY010000023">
    <property type="protein sequence ID" value="MDQ7907614.1"/>
    <property type="molecule type" value="Genomic_DNA"/>
</dbReference>
<dbReference type="PANTHER" id="PTHR33495">
    <property type="entry name" value="ANTI-SIGMA FACTOR ANTAGONIST TM_1081-RELATED-RELATED"/>
    <property type="match status" value="1"/>
</dbReference>
<dbReference type="SUPFAM" id="SSF52091">
    <property type="entry name" value="SpoIIaa-like"/>
    <property type="match status" value="1"/>
</dbReference>
<keyword evidence="3" id="KW-1185">Reference proteome</keyword>
<dbReference type="PANTHER" id="PTHR33495:SF2">
    <property type="entry name" value="ANTI-SIGMA FACTOR ANTAGONIST TM_1081-RELATED"/>
    <property type="match status" value="1"/>
</dbReference>
<dbReference type="PROSITE" id="PS50801">
    <property type="entry name" value="STAS"/>
    <property type="match status" value="1"/>
</dbReference>
<gene>
    <name evidence="2" type="ORF">RB614_24130</name>
</gene>
<dbReference type="Pfam" id="PF13466">
    <property type="entry name" value="STAS_2"/>
    <property type="match status" value="1"/>
</dbReference>
<feature type="domain" description="STAS" evidence="1">
    <location>
        <begin position="21"/>
        <end position="104"/>
    </location>
</feature>
<dbReference type="Gene3D" id="3.30.750.24">
    <property type="entry name" value="STAS domain"/>
    <property type="match status" value="1"/>
</dbReference>